<dbReference type="Proteomes" id="UP000185779">
    <property type="component" value="Unassembled WGS sequence"/>
</dbReference>
<dbReference type="EMBL" id="LYOR01000006">
    <property type="protein sequence ID" value="OFV65861.1"/>
    <property type="molecule type" value="Genomic_DNA"/>
</dbReference>
<dbReference type="PATRIC" id="fig|1839936.3.peg.1285"/>
<feature type="domain" description="PIN" evidence="1">
    <location>
        <begin position="5"/>
        <end position="119"/>
    </location>
</feature>
<reference evidence="2" key="2">
    <citation type="journal article" date="2020" name="mSystems">
        <title>Genome- and Community-Level Interaction Insights into Carbon Utilization and Element Cycling Functions of Hydrothermarchaeota in Hydrothermal Sediment.</title>
        <authorList>
            <person name="Zhou Z."/>
            <person name="Liu Y."/>
            <person name="Xu W."/>
            <person name="Pan J."/>
            <person name="Luo Z.H."/>
            <person name="Li M."/>
        </authorList>
    </citation>
    <scope>NUCLEOTIDE SEQUENCE [LARGE SCALE GENOMIC DNA]</scope>
    <source>
        <strain evidence="2">HyVt-386</strain>
    </source>
</reference>
<accession>A0A1F2P506</accession>
<keyword evidence="4" id="KW-1185">Reference proteome</keyword>
<evidence type="ECO:0000313" key="2">
    <source>
        <dbReference type="EMBL" id="HEC56487.1"/>
    </source>
</evidence>
<protein>
    <submittedName>
        <fullName evidence="3">Protein containing PilT protein</fullName>
    </submittedName>
    <submittedName>
        <fullName evidence="2">Type II toxin-antitoxin system VapC family toxin</fullName>
    </submittedName>
</protein>
<dbReference type="InterPro" id="IPR029060">
    <property type="entry name" value="PIN-like_dom_sf"/>
</dbReference>
<dbReference type="Gene3D" id="3.40.50.1010">
    <property type="entry name" value="5'-nuclease"/>
    <property type="match status" value="1"/>
</dbReference>
<dbReference type="SUPFAM" id="SSF88723">
    <property type="entry name" value="PIN domain-like"/>
    <property type="match status" value="1"/>
</dbReference>
<dbReference type="Proteomes" id="UP000885936">
    <property type="component" value="Unassembled WGS sequence"/>
</dbReference>
<dbReference type="EMBL" id="DRIE01000016">
    <property type="protein sequence ID" value="HEC56487.1"/>
    <property type="molecule type" value="Genomic_DNA"/>
</dbReference>
<sequence length="132" mass="14978">MKKTRSKFLDSSAWLSYLFAENDEIKEIIDSDGLLYTSVISLFEIRRKFLREKIPLEDQKRALDFIKSVSIVIDLNEVIAERASEISHHKGLHAMDALIYTSALSTESILVTGDSDFEGLEDVLVIGRKDTL</sequence>
<dbReference type="Pfam" id="PF01850">
    <property type="entry name" value="PIN"/>
    <property type="match status" value="1"/>
</dbReference>
<dbReference type="STRING" id="1839936.SBU_001270"/>
<gene>
    <name evidence="2" type="ORF">ENI32_01170</name>
    <name evidence="3" type="ORF">SBU_001270</name>
</gene>
<evidence type="ECO:0000259" key="1">
    <source>
        <dbReference type="SMART" id="SM00670"/>
    </source>
</evidence>
<comment type="caution">
    <text evidence="3">The sequence shown here is derived from an EMBL/GenBank/DDBJ whole genome shotgun (WGS) entry which is preliminary data.</text>
</comment>
<evidence type="ECO:0000313" key="3">
    <source>
        <dbReference type="EMBL" id="OFV65861.1"/>
    </source>
</evidence>
<dbReference type="SMART" id="SM00670">
    <property type="entry name" value="PINc"/>
    <property type="match status" value="1"/>
</dbReference>
<dbReference type="InterPro" id="IPR002716">
    <property type="entry name" value="PIN_dom"/>
</dbReference>
<organism evidence="3 4">
    <name type="scientific">Candidatus Syntropharchaeum butanivorans</name>
    <dbReference type="NCBI Taxonomy" id="1839936"/>
    <lineage>
        <taxon>Archaea</taxon>
        <taxon>Methanobacteriati</taxon>
        <taxon>Methanobacteriota</taxon>
        <taxon>Stenosarchaea group</taxon>
        <taxon>Methanomicrobia</taxon>
        <taxon>Methanosarcinales</taxon>
        <taxon>ANME-2 cluster</taxon>
        <taxon>Candidatus Syntropharchaeum</taxon>
    </lineage>
</organism>
<evidence type="ECO:0000313" key="4">
    <source>
        <dbReference type="Proteomes" id="UP000185779"/>
    </source>
</evidence>
<name>A0A1F2P506_9EURY</name>
<reference evidence="3 4" key="1">
    <citation type="submission" date="2016-05" db="EMBL/GenBank/DDBJ databases">
        <title>Microbial consortia oxidize butane by reversing methanogenesis.</title>
        <authorList>
            <person name="Laso-Perez R."/>
            <person name="Richter M."/>
            <person name="Wegener G."/>
            <person name="Musat F."/>
        </authorList>
    </citation>
    <scope>NUCLEOTIDE SEQUENCE [LARGE SCALE GENOMIC DNA]</scope>
    <source>
        <strain evidence="3">BOX1</strain>
    </source>
</reference>
<dbReference type="AlphaFoldDB" id="A0A1F2P506"/>
<proteinExistence type="predicted"/>